<reference evidence="1" key="1">
    <citation type="submission" date="2019-11" db="EMBL/GenBank/DDBJ databases">
        <authorList>
            <person name="Feng L."/>
        </authorList>
    </citation>
    <scope>NUCLEOTIDE SEQUENCE</scope>
    <source>
        <strain evidence="1">PclaraLFYP37</strain>
    </source>
</reference>
<organism evidence="1">
    <name type="scientific">Paraprevotella clara</name>
    <dbReference type="NCBI Taxonomy" id="454154"/>
    <lineage>
        <taxon>Bacteria</taxon>
        <taxon>Pseudomonadati</taxon>
        <taxon>Bacteroidota</taxon>
        <taxon>Bacteroidia</taxon>
        <taxon>Bacteroidales</taxon>
        <taxon>Prevotellaceae</taxon>
        <taxon>Paraprevotella</taxon>
    </lineage>
</organism>
<proteinExistence type="predicted"/>
<evidence type="ECO:0000313" key="1">
    <source>
        <dbReference type="EMBL" id="VYU27208.1"/>
    </source>
</evidence>
<accession>A0A6N3DII7</accession>
<dbReference type="AlphaFoldDB" id="A0A6N3DII7"/>
<name>A0A6N3DII7_9BACT</name>
<protein>
    <submittedName>
        <fullName evidence="1">Uncharacterized protein</fullName>
    </submittedName>
</protein>
<sequence>MPAVKGTTCLFGMKNFFVAGLTYPCGFPCRTSENNPNLYGHQTDFSVTLAHQLLALTSS</sequence>
<gene>
    <name evidence="1" type="ORF">PCLFYP37_02366</name>
</gene>
<dbReference type="EMBL" id="CACRUT010000015">
    <property type="protein sequence ID" value="VYU27208.1"/>
    <property type="molecule type" value="Genomic_DNA"/>
</dbReference>